<dbReference type="RefSeq" id="WP_246915217.1">
    <property type="nucleotide sequence ID" value="NZ_CP090145.1"/>
</dbReference>
<evidence type="ECO:0000313" key="3">
    <source>
        <dbReference type="Proteomes" id="UP000830454"/>
    </source>
</evidence>
<reference evidence="2" key="2">
    <citation type="submission" date="2022-04" db="EMBL/GenBank/DDBJ databases">
        <title>Complete Genome Sequence of Flavobacterium sediminilitoris YSM-43, Isolated from a Tidal Sediment.</title>
        <authorList>
            <person name="Lee P.A."/>
        </authorList>
    </citation>
    <scope>NUCLEOTIDE SEQUENCE</scope>
    <source>
        <strain evidence="2">YSM-43</strain>
    </source>
</reference>
<protein>
    <submittedName>
        <fullName evidence="2">Alpha/beta hydrolase</fullName>
    </submittedName>
</protein>
<reference evidence="2" key="1">
    <citation type="submission" date="2021-12" db="EMBL/GenBank/DDBJ databases">
        <authorList>
            <person name="Cha I.-T."/>
            <person name="Lee K.-E."/>
            <person name="Park S.-J."/>
        </authorList>
    </citation>
    <scope>NUCLEOTIDE SEQUENCE</scope>
    <source>
        <strain evidence="2">YSM-43</strain>
    </source>
</reference>
<dbReference type="EMBL" id="CP090145">
    <property type="protein sequence ID" value="UOX32451.1"/>
    <property type="molecule type" value="Genomic_DNA"/>
</dbReference>
<organism evidence="2 3">
    <name type="scientific">Flavobacterium sediminilitoris</name>
    <dbReference type="NCBI Taxonomy" id="2024526"/>
    <lineage>
        <taxon>Bacteria</taxon>
        <taxon>Pseudomonadati</taxon>
        <taxon>Bacteroidota</taxon>
        <taxon>Flavobacteriia</taxon>
        <taxon>Flavobacteriales</taxon>
        <taxon>Flavobacteriaceae</taxon>
        <taxon>Flavobacterium</taxon>
    </lineage>
</organism>
<proteinExistence type="predicted"/>
<keyword evidence="3" id="KW-1185">Reference proteome</keyword>
<dbReference type="Pfam" id="PF12146">
    <property type="entry name" value="Hydrolase_4"/>
    <property type="match status" value="1"/>
</dbReference>
<dbReference type="SUPFAM" id="SSF53474">
    <property type="entry name" value="alpha/beta-Hydrolases"/>
    <property type="match status" value="1"/>
</dbReference>
<evidence type="ECO:0000259" key="1">
    <source>
        <dbReference type="Pfam" id="PF12146"/>
    </source>
</evidence>
<sequence length="282" mass="32740">MKKIIIKLTGVYFNILAYVKPSLLKQKGYELFCNPFSRKVLPHHLKFLETAEMFQFQFERKNVQAYKWGNGSKKVLLIHGWASNTFRWKKIIEKMKEDDFTIYAFDAPAHGLSEGKILNLLIYKNCLDAFLKEITTVDYAIAHSVGGFALQYALHDNKEIDIKKAVIMGAPGEASDFFVFYKNLLSLNAKSMKLIIEQFKHELGYYPSYFSAKEFSKDIEIPILLIHDKDDKDTDSKYTETLSEVIKNSRLLLTEGLGHNLKSKELDYEIINFIKEEVQVYY</sequence>
<evidence type="ECO:0000313" key="2">
    <source>
        <dbReference type="EMBL" id="UOX32451.1"/>
    </source>
</evidence>
<accession>A0ABY4HIG5</accession>
<gene>
    <name evidence="2" type="ORF">LXD69_10350</name>
</gene>
<dbReference type="InterPro" id="IPR022742">
    <property type="entry name" value="Hydrolase_4"/>
</dbReference>
<feature type="domain" description="Serine aminopeptidase S33" evidence="1">
    <location>
        <begin position="73"/>
        <end position="173"/>
    </location>
</feature>
<dbReference type="GO" id="GO:0016787">
    <property type="term" value="F:hydrolase activity"/>
    <property type="evidence" value="ECO:0007669"/>
    <property type="project" value="UniProtKB-KW"/>
</dbReference>
<name>A0ABY4HIG5_9FLAO</name>
<dbReference type="Gene3D" id="3.40.50.1820">
    <property type="entry name" value="alpha/beta hydrolase"/>
    <property type="match status" value="1"/>
</dbReference>
<dbReference type="PANTHER" id="PTHR46438">
    <property type="entry name" value="ALPHA/BETA-HYDROLASES SUPERFAMILY PROTEIN"/>
    <property type="match status" value="1"/>
</dbReference>
<dbReference type="Proteomes" id="UP000830454">
    <property type="component" value="Chromosome"/>
</dbReference>
<keyword evidence="2" id="KW-0378">Hydrolase</keyword>
<dbReference type="InterPro" id="IPR029058">
    <property type="entry name" value="AB_hydrolase_fold"/>
</dbReference>